<feature type="region of interest" description="Disordered" evidence="6">
    <location>
        <begin position="789"/>
        <end position="811"/>
    </location>
</feature>
<dbReference type="GeneID" id="20328125"/>
<dbReference type="PANTHER" id="PTHR11042">
    <property type="entry name" value="EUKARYOTIC TRANSLATION INITIATION FACTOR 2-ALPHA KINASE EIF2-ALPHA KINASE -RELATED"/>
    <property type="match status" value="1"/>
</dbReference>
<dbReference type="Gene3D" id="1.10.510.10">
    <property type="entry name" value="Transferase(Phosphotransferase) domain 1"/>
    <property type="match status" value="2"/>
</dbReference>
<dbReference type="SMART" id="SM00220">
    <property type="entry name" value="S_TKc"/>
    <property type="match status" value="1"/>
</dbReference>
<evidence type="ECO:0000259" key="7">
    <source>
        <dbReference type="PROSITE" id="PS50011"/>
    </source>
</evidence>
<dbReference type="Proteomes" id="UP000054324">
    <property type="component" value="Unassembled WGS sequence"/>
</dbReference>
<dbReference type="PROSITE" id="PS00108">
    <property type="entry name" value="PROTEIN_KINASE_ST"/>
    <property type="match status" value="1"/>
</dbReference>
<evidence type="ECO:0000256" key="4">
    <source>
        <dbReference type="ARBA" id="ARBA00022840"/>
    </source>
</evidence>
<feature type="compositionally biased region" description="Low complexity" evidence="6">
    <location>
        <begin position="686"/>
        <end position="696"/>
    </location>
</feature>
<dbReference type="STRING" id="6198.A0A074ZHE0"/>
<proteinExistence type="inferred from homology"/>
<dbReference type="GO" id="GO:0004672">
    <property type="term" value="F:protein kinase activity"/>
    <property type="evidence" value="ECO:0007669"/>
    <property type="project" value="InterPro"/>
</dbReference>
<dbReference type="GO" id="GO:0005634">
    <property type="term" value="C:nucleus"/>
    <property type="evidence" value="ECO:0007669"/>
    <property type="project" value="TreeGrafter"/>
</dbReference>
<protein>
    <recommendedName>
        <fullName evidence="7">Protein kinase domain-containing protein</fullName>
    </recommendedName>
</protein>
<sequence>MPMHTFCGRLEILEFKWQCHPNGCRRCKAEVVGLASSPNDEKCVHTSFGEDSANAFVMRERTRKHHEDRCLKGFEHLGLHSKLSFSLHHEKSAQKASAILRMIRRTFSRTTRMDFQILYGAYVRPFLEYPNQVVYSERMKDATLNERVQRAATRMAAGLKSLDYEKRLVTLDLAYRRLRGDNSHPDAQIHETKFFPISGAAWKDLPPTVVHAPSRTQFKAQQDIYLCEPPTENINSSATPFFHLCPSVIDSHLPTRTKPTRETWLKASILCINPQAQTASPGPHPGSRTTPTTPKLFVISLTLLCHVMCCARCDMKRSKRSLSAQSPSSSTPAYARHGVELSPFQDSDTDTDHSGFQISPLLSKQKLFSAPFSALEVDTNHPSRGSGFQDSLHTNGSHGTPSPDGHTFGVDLSDRSIGRGYLSDHLQHSLSYARRMEQRALHLSTRLSQSANLSMSPRLLFSPDTNNVTDSVSDQRRRLSLVDDFHMHSYLSISQQTASTVERYAKLADVCPDLLNRPTMNRFMTPFVPGEVSGEERPITIDPVFNCNNLAGSFSNISDISRTRLAVLYKARHRLSGVLYCLKRSRCEFEVERPFGGSSGEMLNEVQALALLQHPNIIRFYGSWHEADSIYTQLEFCLGGSLFHFLHPDRQLDTSEAIPRTFSPMELVNGNATSKDAASEQHQQPDDCSTSPSSTDAARRTGLTEKALLVLAAHMLGALYYMHTNWSMVHGDVKPSNILIQLARPEAYLASTKEFIELEAKHHCHKLLHAGETTGILFKLGDFGRASRAGEDRDGEDLGDGRYLPRLNDPSPPARAATGRDMYALGITLYDAAGGPMSPSVWERLRETDCLPDLSVLPNSLMSVVKGLLRPLAQDRPTAAELVNCPLFRPFLTVRVEDVTPQLSVDSDYHTE</sequence>
<dbReference type="PROSITE" id="PS50011">
    <property type="entry name" value="PROTEIN_KINASE_DOM"/>
    <property type="match status" value="1"/>
</dbReference>
<dbReference type="SUPFAM" id="SSF56112">
    <property type="entry name" value="Protein kinase-like (PK-like)"/>
    <property type="match status" value="1"/>
</dbReference>
<organism evidence="8 9">
    <name type="scientific">Opisthorchis viverrini</name>
    <name type="common">Southeast Asian liver fluke</name>
    <dbReference type="NCBI Taxonomy" id="6198"/>
    <lineage>
        <taxon>Eukaryota</taxon>
        <taxon>Metazoa</taxon>
        <taxon>Spiralia</taxon>
        <taxon>Lophotrochozoa</taxon>
        <taxon>Platyhelminthes</taxon>
        <taxon>Trematoda</taxon>
        <taxon>Digenea</taxon>
        <taxon>Opisthorchiida</taxon>
        <taxon>Opisthorchiata</taxon>
        <taxon>Opisthorchiidae</taxon>
        <taxon>Opisthorchis</taxon>
    </lineage>
</organism>
<evidence type="ECO:0000313" key="9">
    <source>
        <dbReference type="Proteomes" id="UP000054324"/>
    </source>
</evidence>
<evidence type="ECO:0000256" key="5">
    <source>
        <dbReference type="ARBA" id="ARBA00037982"/>
    </source>
</evidence>
<keyword evidence="1" id="KW-0808">Transferase</keyword>
<keyword evidence="3" id="KW-0418">Kinase</keyword>
<name>A0A074ZHE0_OPIVI</name>
<gene>
    <name evidence="8" type="ORF">T265_13958</name>
</gene>
<evidence type="ECO:0000313" key="8">
    <source>
        <dbReference type="EMBL" id="KER26638.1"/>
    </source>
</evidence>
<dbReference type="AlphaFoldDB" id="A0A074ZHE0"/>
<evidence type="ECO:0000256" key="2">
    <source>
        <dbReference type="ARBA" id="ARBA00022741"/>
    </source>
</evidence>
<reference evidence="8 9" key="1">
    <citation type="submission" date="2013-11" db="EMBL/GenBank/DDBJ databases">
        <title>Opisthorchis viverrini - life in the bile duct.</title>
        <authorList>
            <person name="Young N.D."/>
            <person name="Nagarajan N."/>
            <person name="Lin S.J."/>
            <person name="Korhonen P.K."/>
            <person name="Jex A.R."/>
            <person name="Hall R.S."/>
            <person name="Safavi-Hemami H."/>
            <person name="Kaewkong W."/>
            <person name="Bertrand D."/>
            <person name="Gao S."/>
            <person name="Seet Q."/>
            <person name="Wongkham S."/>
            <person name="Teh B.T."/>
            <person name="Wongkham C."/>
            <person name="Intapan P.M."/>
            <person name="Maleewong W."/>
            <person name="Yang X."/>
            <person name="Hu M."/>
            <person name="Wang Z."/>
            <person name="Hofmann A."/>
            <person name="Sternberg P.W."/>
            <person name="Tan P."/>
            <person name="Wang J."/>
            <person name="Gasser R.B."/>
        </authorList>
    </citation>
    <scope>NUCLEOTIDE SEQUENCE [LARGE SCALE GENOMIC DNA]</scope>
</reference>
<dbReference type="CTD" id="20328125"/>
<dbReference type="Pfam" id="PF00069">
    <property type="entry name" value="Pkinase"/>
    <property type="match status" value="2"/>
</dbReference>
<accession>A0A074ZHE0</accession>
<feature type="domain" description="Protein kinase" evidence="7">
    <location>
        <begin position="554"/>
        <end position="892"/>
    </location>
</feature>
<dbReference type="InterPro" id="IPR000719">
    <property type="entry name" value="Prot_kinase_dom"/>
</dbReference>
<dbReference type="InterPro" id="IPR008271">
    <property type="entry name" value="Ser/Thr_kinase_AS"/>
</dbReference>
<feature type="region of interest" description="Disordered" evidence="6">
    <location>
        <begin position="379"/>
        <end position="410"/>
    </location>
</feature>
<evidence type="ECO:0000256" key="6">
    <source>
        <dbReference type="SAM" id="MobiDB-lite"/>
    </source>
</evidence>
<dbReference type="RefSeq" id="XP_009169623.1">
    <property type="nucleotide sequence ID" value="XM_009171359.1"/>
</dbReference>
<dbReference type="InterPro" id="IPR050339">
    <property type="entry name" value="CC_SR_Kinase"/>
</dbReference>
<evidence type="ECO:0000256" key="3">
    <source>
        <dbReference type="ARBA" id="ARBA00022777"/>
    </source>
</evidence>
<dbReference type="EMBL" id="KL596742">
    <property type="protein sequence ID" value="KER26638.1"/>
    <property type="molecule type" value="Genomic_DNA"/>
</dbReference>
<dbReference type="GO" id="GO:0005737">
    <property type="term" value="C:cytoplasm"/>
    <property type="evidence" value="ECO:0007669"/>
    <property type="project" value="TreeGrafter"/>
</dbReference>
<keyword evidence="4" id="KW-0067">ATP-binding</keyword>
<feature type="compositionally biased region" description="Polar residues" evidence="6">
    <location>
        <begin position="380"/>
        <end position="400"/>
    </location>
</feature>
<dbReference type="OrthoDB" id="5337378at2759"/>
<dbReference type="InterPro" id="IPR011009">
    <property type="entry name" value="Kinase-like_dom_sf"/>
</dbReference>
<comment type="similarity">
    <text evidence="5">Belongs to the protein kinase superfamily. Ser/Thr protein kinase family. GCN2 subfamily.</text>
</comment>
<keyword evidence="2" id="KW-0547">Nucleotide-binding</keyword>
<keyword evidence="9" id="KW-1185">Reference proteome</keyword>
<feature type="region of interest" description="Disordered" evidence="6">
    <location>
        <begin position="672"/>
        <end position="697"/>
    </location>
</feature>
<dbReference type="KEGG" id="ovi:T265_13958"/>
<evidence type="ECO:0000256" key="1">
    <source>
        <dbReference type="ARBA" id="ARBA00022679"/>
    </source>
</evidence>
<dbReference type="GO" id="GO:0005524">
    <property type="term" value="F:ATP binding"/>
    <property type="evidence" value="ECO:0007669"/>
    <property type="project" value="UniProtKB-KW"/>
</dbReference>